<keyword evidence="3 4" id="KW-0326">Glycosidase</keyword>
<evidence type="ECO:0000256" key="1">
    <source>
        <dbReference type="ARBA" id="ARBA00008834"/>
    </source>
</evidence>
<dbReference type="EnsemblPlants" id="EMT28644">
    <property type="protein sequence ID" value="EMT28644"/>
    <property type="gene ID" value="F775_44084"/>
</dbReference>
<dbReference type="InterPro" id="IPR012334">
    <property type="entry name" value="Pectin_lyas_fold"/>
</dbReference>
<dbReference type="SUPFAM" id="SSF51126">
    <property type="entry name" value="Pectin lyase-like"/>
    <property type="match status" value="1"/>
</dbReference>
<reference evidence="5" key="1">
    <citation type="submission" date="2015-06" db="UniProtKB">
        <authorList>
            <consortium name="EnsemblPlants"/>
        </authorList>
    </citation>
    <scope>IDENTIFICATION</scope>
</reference>
<evidence type="ECO:0000256" key="2">
    <source>
        <dbReference type="ARBA" id="ARBA00022801"/>
    </source>
</evidence>
<dbReference type="GO" id="GO:0005975">
    <property type="term" value="P:carbohydrate metabolic process"/>
    <property type="evidence" value="ECO:0007669"/>
    <property type="project" value="InterPro"/>
</dbReference>
<evidence type="ECO:0000256" key="3">
    <source>
        <dbReference type="ARBA" id="ARBA00023295"/>
    </source>
</evidence>
<comment type="similarity">
    <text evidence="1 4">Belongs to the glycosyl hydrolase 28 family.</text>
</comment>
<proteinExistence type="inferred from homology"/>
<organism evidence="5">
    <name type="scientific">Aegilops tauschii</name>
    <name type="common">Tausch's goatgrass</name>
    <name type="synonym">Aegilops squarrosa</name>
    <dbReference type="NCBI Taxonomy" id="37682"/>
    <lineage>
        <taxon>Eukaryota</taxon>
        <taxon>Viridiplantae</taxon>
        <taxon>Streptophyta</taxon>
        <taxon>Embryophyta</taxon>
        <taxon>Tracheophyta</taxon>
        <taxon>Spermatophyta</taxon>
        <taxon>Magnoliopsida</taxon>
        <taxon>Liliopsida</taxon>
        <taxon>Poales</taxon>
        <taxon>Poaceae</taxon>
        <taxon>BOP clade</taxon>
        <taxon>Pooideae</taxon>
        <taxon>Triticodae</taxon>
        <taxon>Triticeae</taxon>
        <taxon>Triticinae</taxon>
        <taxon>Aegilops</taxon>
    </lineage>
</organism>
<dbReference type="InterPro" id="IPR000743">
    <property type="entry name" value="Glyco_hydro_28"/>
</dbReference>
<evidence type="ECO:0000256" key="4">
    <source>
        <dbReference type="RuleBase" id="RU361169"/>
    </source>
</evidence>
<dbReference type="PANTHER" id="PTHR31339">
    <property type="entry name" value="PECTIN LYASE-RELATED"/>
    <property type="match status" value="1"/>
</dbReference>
<dbReference type="Gene3D" id="2.160.20.10">
    <property type="entry name" value="Single-stranded right-handed beta-helix, Pectin lyase-like"/>
    <property type="match status" value="1"/>
</dbReference>
<dbReference type="PANTHER" id="PTHR31339:SF66">
    <property type="entry name" value="OS06G0106800 PROTEIN"/>
    <property type="match status" value="1"/>
</dbReference>
<protein>
    <submittedName>
        <fullName evidence="5">Uncharacterized protein</fullName>
    </submittedName>
</protein>
<dbReference type="InterPro" id="IPR051801">
    <property type="entry name" value="GH28_Enzymes"/>
</dbReference>
<evidence type="ECO:0000313" key="5">
    <source>
        <dbReference type="EnsemblPlants" id="EMT28644"/>
    </source>
</evidence>
<dbReference type="InterPro" id="IPR011050">
    <property type="entry name" value="Pectin_lyase_fold/virulence"/>
</dbReference>
<keyword evidence="2 4" id="KW-0378">Hydrolase</keyword>
<sequence>MVVKEPCKKTGAGQTIQRQSRQLYKDVRAENKTAVGTKSAVRIKIAVPCSAYVHDVYARRMRLDGMKRVFWTGDYKSRPDDGYNKTAVPVVENINYQDVVTIDVWKEATRMQGIQGTPFKGICMANVTAEMTKKWKVSWNCADVKGVSTGVTQEPCAPLQGTHTGSCPFPTDTLSVDQITVQQCSYSIAPATTSVAGTQ</sequence>
<accession>M8C326</accession>
<dbReference type="Pfam" id="PF00295">
    <property type="entry name" value="Glyco_hydro_28"/>
    <property type="match status" value="1"/>
</dbReference>
<name>M8C326_AEGTA</name>
<dbReference type="GO" id="GO:0004650">
    <property type="term" value="F:polygalacturonase activity"/>
    <property type="evidence" value="ECO:0007669"/>
    <property type="project" value="InterPro"/>
</dbReference>
<dbReference type="AlphaFoldDB" id="M8C326"/>